<keyword evidence="2" id="KW-1185">Reference proteome</keyword>
<gene>
    <name evidence="1" type="ORF">H8S34_09730</name>
</gene>
<accession>A0ABR7HU95</accession>
<comment type="caution">
    <text evidence="1">The sequence shown here is derived from an EMBL/GenBank/DDBJ whole genome shotgun (WGS) entry which is preliminary data.</text>
</comment>
<organism evidence="1 2">
    <name type="scientific">Pseudoflavonifractor hominis</name>
    <dbReference type="NCBI Taxonomy" id="2763059"/>
    <lineage>
        <taxon>Bacteria</taxon>
        <taxon>Bacillati</taxon>
        <taxon>Bacillota</taxon>
        <taxon>Clostridia</taxon>
        <taxon>Eubacteriales</taxon>
        <taxon>Oscillospiraceae</taxon>
        <taxon>Pseudoflavonifractor</taxon>
    </lineage>
</organism>
<dbReference type="RefSeq" id="WP_186963850.1">
    <property type="nucleotide sequence ID" value="NZ_JACOPR010000005.1"/>
</dbReference>
<name>A0ABR7HU95_9FIRM</name>
<dbReference type="EMBL" id="JACOPR010000005">
    <property type="protein sequence ID" value="MBC5731107.1"/>
    <property type="molecule type" value="Genomic_DNA"/>
</dbReference>
<dbReference type="Proteomes" id="UP000660021">
    <property type="component" value="Unassembled WGS sequence"/>
</dbReference>
<protein>
    <submittedName>
        <fullName evidence="1">Uncharacterized protein</fullName>
    </submittedName>
</protein>
<reference evidence="1 2" key="1">
    <citation type="submission" date="2020-08" db="EMBL/GenBank/DDBJ databases">
        <title>Genome public.</title>
        <authorList>
            <person name="Liu C."/>
            <person name="Sun Q."/>
        </authorList>
    </citation>
    <scope>NUCLEOTIDE SEQUENCE [LARGE SCALE GENOMIC DNA]</scope>
    <source>
        <strain evidence="1 2">New-38</strain>
    </source>
</reference>
<evidence type="ECO:0000313" key="1">
    <source>
        <dbReference type="EMBL" id="MBC5731107.1"/>
    </source>
</evidence>
<evidence type="ECO:0000313" key="2">
    <source>
        <dbReference type="Proteomes" id="UP000660021"/>
    </source>
</evidence>
<sequence>MEAKKYTREALLRSARYKQYQKDFLSAVLRKPEYTLTQADQAVKAFFAKERE</sequence>
<proteinExistence type="predicted"/>